<feature type="binding site" evidence="8">
    <location>
        <position position="117"/>
    </location>
    <ligand>
        <name>S-adenosyl-L-methionine</name>
        <dbReference type="ChEBI" id="CHEBI:59789"/>
    </ligand>
</feature>
<dbReference type="FunFam" id="3.40.50.150:FF:000004">
    <property type="entry name" value="AdoMet-dependent rRNA methyltransferase SPB1"/>
    <property type="match status" value="1"/>
</dbReference>
<feature type="compositionally biased region" description="Basic and acidic residues" evidence="9">
    <location>
        <begin position="792"/>
        <end position="804"/>
    </location>
</feature>
<dbReference type="Proteomes" id="UP001200034">
    <property type="component" value="Unassembled WGS sequence"/>
</dbReference>
<dbReference type="HAMAP" id="MF_03163">
    <property type="entry name" value="RNA_methyltr_E_SPB1"/>
    <property type="match status" value="1"/>
</dbReference>
<evidence type="ECO:0000256" key="7">
    <source>
        <dbReference type="ARBA" id="ARBA00023242"/>
    </source>
</evidence>
<dbReference type="InterPro" id="IPR050082">
    <property type="entry name" value="RNA_methyltr_RlmE"/>
</dbReference>
<feature type="compositionally biased region" description="Gly residues" evidence="9">
    <location>
        <begin position="817"/>
        <end position="826"/>
    </location>
</feature>
<sequence length="833" mass="94801">MGKKSKVGKTRKDKFYQLAKETGFRSRAAFKLIQLNRKFGFLQQSQVCIDLCAAPGGWMQVAKQNMPVSSIVVGVDLFPIRPIAGCIGLVEDITTEKCRQSLTKELQSWKADVVLHDGAPNVGRNWLYDAYQQICLTLNALKLGTQFLRSGGWFITKVFRSKDYNALLWVLKQLFKKVHATKPSASRKESAEIFVVCQGYLAPDRIDPRLLDAKYVFEELDLEGKQKNSLLHPEKQKRIKAEGYTEQDIALRNDLAASEFMQAENALAALQGIGSIRIDDKRIAEHAKTTTEIVECCKDLKVLGRKDIKGLLLWWKHIKQDLFKSDKEGVIEEPEAEATAPEPLTQEQLEDMEDAELQQQIETLADEEQKDLKRKRKKTLKSKAKLHEKMNLNMVIKGDDGPVEETEHEIFDLRDINSNAELDDMLDVEPDFDVEGEPEERPKLPKYKKYDKDDKRQDDDANYENDDEPELSDDDGESDSDLDQQGLGLSDNDDGEEEKQQRGKAGGKGKKKRGEHPLIKSGDFRDKDTKRQQRVQLWYEKDTLQNLDDDDDDEENYDLDNLAKAYKAKGVAVLGENRPSLPETGTLALGKKAKRRARHDGPKEDSSSESSDSEEEVDEQNDNVAGDMAKAKKIRLSEEELALGALLVRGKKTRRDLIDAAWNRYAFNDDHLPTWFVQDEQEHMTKPQPVPKELTEEYQRKVQELNVRPIKKVMEAKARKKRRATKRLAKAKKMAEKIMENADATSQEKAKQLKKIYKKAQEKKKEITYVVAKKHTASRRARRPAGVKGRYRVVDPREKKDKRSIVAKKRREKGSKGGKGSGGAKGGKGRGKR</sequence>
<gene>
    <name evidence="13" type="ORF">KR093_011754</name>
</gene>
<dbReference type="InterPro" id="IPR024576">
    <property type="entry name" value="rRNA_MeTfrase_Spb1_DUF3381"/>
</dbReference>
<keyword evidence="3 8" id="KW-0698">rRNA processing</keyword>
<evidence type="ECO:0000256" key="3">
    <source>
        <dbReference type="ARBA" id="ARBA00022552"/>
    </source>
</evidence>
<evidence type="ECO:0000259" key="10">
    <source>
        <dbReference type="Pfam" id="PF01728"/>
    </source>
</evidence>
<feature type="compositionally biased region" description="Basic and acidic residues" evidence="9">
    <location>
        <begin position="439"/>
        <end position="459"/>
    </location>
</feature>
<dbReference type="GO" id="GO:0008650">
    <property type="term" value="F:rRNA (uridine-2'-O-)-methyltransferase activity"/>
    <property type="evidence" value="ECO:0007669"/>
    <property type="project" value="TreeGrafter"/>
</dbReference>
<evidence type="ECO:0000256" key="2">
    <source>
        <dbReference type="ARBA" id="ARBA00022517"/>
    </source>
</evidence>
<comment type="subcellular location">
    <subcellularLocation>
        <location evidence="1 8">Nucleus</location>
        <location evidence="1 8">Nucleolus</location>
    </subcellularLocation>
</comment>
<dbReference type="InterPro" id="IPR012920">
    <property type="entry name" value="rRNA_MeTfrase_SPB1-like_C"/>
</dbReference>
<dbReference type="Pfam" id="PF11861">
    <property type="entry name" value="DUF3381"/>
    <property type="match status" value="1"/>
</dbReference>
<comment type="catalytic activity">
    <reaction evidence="8">
        <text>a ribonucleotide in rRNA + S-adenosyl-L-methionine = a 2'-O-methylribonucleotide in rRNA + S-adenosyl-L-homocysteine + H(+)</text>
        <dbReference type="Rhea" id="RHEA:48628"/>
        <dbReference type="Rhea" id="RHEA-COMP:12164"/>
        <dbReference type="Rhea" id="RHEA-COMP:12165"/>
        <dbReference type="ChEBI" id="CHEBI:15378"/>
        <dbReference type="ChEBI" id="CHEBI:57856"/>
        <dbReference type="ChEBI" id="CHEBI:59789"/>
        <dbReference type="ChEBI" id="CHEBI:90675"/>
        <dbReference type="ChEBI" id="CHEBI:90676"/>
    </reaction>
</comment>
<feature type="compositionally biased region" description="Basic and acidic residues" evidence="9">
    <location>
        <begin position="515"/>
        <end position="531"/>
    </location>
</feature>
<comment type="function">
    <text evidence="8">Probable methyltransferase involved in the maturation of rRNA and in the biogenesis of ribosomal subunits.</text>
</comment>
<evidence type="ECO:0000259" key="12">
    <source>
        <dbReference type="Pfam" id="PF11861"/>
    </source>
</evidence>
<feature type="domain" description="Ribosomal RNA methyltransferase FtsJ" evidence="10">
    <location>
        <begin position="24"/>
        <end position="200"/>
    </location>
</feature>
<dbReference type="Gene3D" id="3.40.50.150">
    <property type="entry name" value="Vaccinia Virus protein VP39"/>
    <property type="match status" value="1"/>
</dbReference>
<proteinExistence type="inferred from homology"/>
<feature type="compositionally biased region" description="Basic and acidic residues" evidence="9">
    <location>
        <begin position="733"/>
        <end position="751"/>
    </location>
</feature>
<feature type="region of interest" description="Disordered" evidence="9">
    <location>
        <begin position="713"/>
        <end position="751"/>
    </location>
</feature>
<protein>
    <recommendedName>
        <fullName evidence="8">Putative rRNA methyltransferase</fullName>
        <ecNumber evidence="8">2.1.1.-</ecNumber>
    </recommendedName>
    <alternativeName>
        <fullName evidence="8">2'-O-ribose RNA methyltransferase SPB1 homolog</fullName>
    </alternativeName>
</protein>
<dbReference type="GO" id="GO:0016435">
    <property type="term" value="F:rRNA (guanine) methyltransferase activity"/>
    <property type="evidence" value="ECO:0007669"/>
    <property type="project" value="TreeGrafter"/>
</dbReference>
<comment type="similarity">
    <text evidence="8">Belongs to the class I-like SAM-binding methyltransferase superfamily. RNA methyltransferase RlmE family. SPB1 subfamily.</text>
</comment>
<dbReference type="EMBL" id="JAJJHW010000095">
    <property type="protein sequence ID" value="KAH8388100.1"/>
    <property type="molecule type" value="Genomic_DNA"/>
</dbReference>
<dbReference type="PANTHER" id="PTHR10920:SF13">
    <property type="entry name" value="PRE-RRNA 2'-O-RIBOSE RNA METHYLTRANSFERASE FTSJ3"/>
    <property type="match status" value="1"/>
</dbReference>
<name>A0AAD4KFX6_9MUSC</name>
<feature type="binding site" evidence="8">
    <location>
        <position position="58"/>
    </location>
    <ligand>
        <name>S-adenosyl-L-methionine</name>
        <dbReference type="ChEBI" id="CHEBI:59789"/>
    </ligand>
</feature>
<feature type="compositionally biased region" description="Acidic residues" evidence="9">
    <location>
        <begin position="424"/>
        <end position="438"/>
    </location>
</feature>
<feature type="binding site" evidence="8">
    <location>
        <position position="92"/>
    </location>
    <ligand>
        <name>S-adenosyl-L-methionine</name>
        <dbReference type="ChEBI" id="CHEBI:59789"/>
    </ligand>
</feature>
<feature type="compositionally biased region" description="Basic residues" evidence="9">
    <location>
        <begin position="718"/>
        <end position="732"/>
    </location>
</feature>
<evidence type="ECO:0000313" key="14">
    <source>
        <dbReference type="Proteomes" id="UP001200034"/>
    </source>
</evidence>
<keyword evidence="5 8" id="KW-0808">Transferase</keyword>
<keyword evidence="6 8" id="KW-0949">S-adenosyl-L-methionine</keyword>
<dbReference type="PANTHER" id="PTHR10920">
    <property type="entry name" value="RIBOSOMAL RNA METHYLTRANSFERASE"/>
    <property type="match status" value="1"/>
</dbReference>
<dbReference type="EC" id="2.1.1.-" evidence="8"/>
<dbReference type="GO" id="GO:0030687">
    <property type="term" value="C:preribosome, large subunit precursor"/>
    <property type="evidence" value="ECO:0007669"/>
    <property type="project" value="TreeGrafter"/>
</dbReference>
<feature type="compositionally biased region" description="Basic residues" evidence="9">
    <location>
        <begin position="505"/>
        <end position="514"/>
    </location>
</feature>
<feature type="compositionally biased region" description="Acidic residues" evidence="9">
    <location>
        <begin position="460"/>
        <end position="482"/>
    </location>
</feature>
<keyword evidence="4 8" id="KW-0489">Methyltransferase</keyword>
<feature type="region of interest" description="Disordered" evidence="9">
    <location>
        <begin position="771"/>
        <end position="833"/>
    </location>
</feature>
<dbReference type="InterPro" id="IPR015507">
    <property type="entry name" value="rRNA-MeTfrase_E"/>
</dbReference>
<dbReference type="GO" id="GO:0000463">
    <property type="term" value="P:maturation of LSU-rRNA from tricistronic rRNA transcript (SSU-rRNA, 5.8S rRNA, LSU-rRNA)"/>
    <property type="evidence" value="ECO:0007669"/>
    <property type="project" value="TreeGrafter"/>
</dbReference>
<evidence type="ECO:0000256" key="9">
    <source>
        <dbReference type="SAM" id="MobiDB-lite"/>
    </source>
</evidence>
<evidence type="ECO:0000313" key="13">
    <source>
        <dbReference type="EMBL" id="KAH8388100.1"/>
    </source>
</evidence>
<feature type="domain" description="Ribosomal RNA methyltransferase SPB1-like C-terminal" evidence="11">
    <location>
        <begin position="602"/>
        <end position="809"/>
    </location>
</feature>
<dbReference type="AlphaFoldDB" id="A0AAD4KFX6"/>
<feature type="binding site" evidence="8">
    <location>
        <position position="56"/>
    </location>
    <ligand>
        <name>S-adenosyl-L-methionine</name>
        <dbReference type="ChEBI" id="CHEBI:59789"/>
    </ligand>
</feature>
<accession>A0AAD4KFX6</accession>
<evidence type="ECO:0000256" key="5">
    <source>
        <dbReference type="ARBA" id="ARBA00022679"/>
    </source>
</evidence>
<keyword evidence="2 8" id="KW-0690">Ribosome biogenesis</keyword>
<feature type="region of interest" description="Disordered" evidence="9">
    <location>
        <begin position="572"/>
        <end position="626"/>
    </location>
</feature>
<keyword evidence="7 8" id="KW-0539">Nucleus</keyword>
<feature type="region of interest" description="Disordered" evidence="9">
    <location>
        <begin position="424"/>
        <end position="532"/>
    </location>
</feature>
<dbReference type="HAMAP" id="MF_01547">
    <property type="entry name" value="RNA_methyltr_E"/>
    <property type="match status" value="1"/>
</dbReference>
<feature type="compositionally biased region" description="Basic residues" evidence="9">
    <location>
        <begin position="772"/>
        <end position="791"/>
    </location>
</feature>
<feature type="compositionally biased region" description="Acidic residues" evidence="9">
    <location>
        <begin position="611"/>
        <end position="621"/>
    </location>
</feature>
<dbReference type="InterPro" id="IPR028589">
    <property type="entry name" value="SPB1-like"/>
</dbReference>
<keyword evidence="14" id="KW-1185">Reference proteome</keyword>
<dbReference type="InterPro" id="IPR029063">
    <property type="entry name" value="SAM-dependent_MTases_sf"/>
</dbReference>
<dbReference type="Pfam" id="PF07780">
    <property type="entry name" value="Spb1_C"/>
    <property type="match status" value="1"/>
</dbReference>
<comment type="caution">
    <text evidence="13">The sequence shown here is derived from an EMBL/GenBank/DDBJ whole genome shotgun (WGS) entry which is preliminary data.</text>
</comment>
<feature type="active site" description="Proton acceptor" evidence="8">
    <location>
        <position position="157"/>
    </location>
</feature>
<feature type="binding site" evidence="8">
    <location>
        <position position="76"/>
    </location>
    <ligand>
        <name>S-adenosyl-L-methionine</name>
        <dbReference type="ChEBI" id="CHEBI:59789"/>
    </ligand>
</feature>
<organism evidence="13 14">
    <name type="scientific">Drosophila rubida</name>
    <dbReference type="NCBI Taxonomy" id="30044"/>
    <lineage>
        <taxon>Eukaryota</taxon>
        <taxon>Metazoa</taxon>
        <taxon>Ecdysozoa</taxon>
        <taxon>Arthropoda</taxon>
        <taxon>Hexapoda</taxon>
        <taxon>Insecta</taxon>
        <taxon>Pterygota</taxon>
        <taxon>Neoptera</taxon>
        <taxon>Endopterygota</taxon>
        <taxon>Diptera</taxon>
        <taxon>Brachycera</taxon>
        <taxon>Muscomorpha</taxon>
        <taxon>Ephydroidea</taxon>
        <taxon>Drosophilidae</taxon>
        <taxon>Drosophila</taxon>
    </lineage>
</organism>
<evidence type="ECO:0000256" key="8">
    <source>
        <dbReference type="HAMAP-Rule" id="MF_03163"/>
    </source>
</evidence>
<evidence type="ECO:0000256" key="4">
    <source>
        <dbReference type="ARBA" id="ARBA00022603"/>
    </source>
</evidence>
<dbReference type="InterPro" id="IPR002877">
    <property type="entry name" value="RNA_MeTrfase_FtsJ_dom"/>
</dbReference>
<dbReference type="GO" id="GO:0000466">
    <property type="term" value="P:maturation of 5.8S rRNA from tricistronic rRNA transcript (SSU-rRNA, 5.8S rRNA, LSU-rRNA)"/>
    <property type="evidence" value="ECO:0007669"/>
    <property type="project" value="TreeGrafter"/>
</dbReference>
<evidence type="ECO:0000256" key="1">
    <source>
        <dbReference type="ARBA" id="ARBA00004604"/>
    </source>
</evidence>
<feature type="domain" description="DUF3381" evidence="12">
    <location>
        <begin position="235"/>
        <end position="389"/>
    </location>
</feature>
<evidence type="ECO:0000259" key="11">
    <source>
        <dbReference type="Pfam" id="PF07780"/>
    </source>
</evidence>
<dbReference type="Pfam" id="PF01728">
    <property type="entry name" value="FtsJ"/>
    <property type="match status" value="1"/>
</dbReference>
<evidence type="ECO:0000256" key="6">
    <source>
        <dbReference type="ARBA" id="ARBA00022691"/>
    </source>
</evidence>
<reference evidence="13" key="1">
    <citation type="journal article" date="2021" name="Mol. Ecol. Resour.">
        <title>Phylogenomic analyses of the genus Drosophila reveals genomic signals of climate adaptation.</title>
        <authorList>
            <person name="Li F."/>
            <person name="Rane R.V."/>
            <person name="Luria V."/>
            <person name="Xiong Z."/>
            <person name="Chen J."/>
            <person name="Li Z."/>
            <person name="Catullo R.A."/>
            <person name="Griffin P.C."/>
            <person name="Schiffer M."/>
            <person name="Pearce S."/>
            <person name="Lee S.F."/>
            <person name="McElroy K."/>
            <person name="Stocker A."/>
            <person name="Shirriffs J."/>
            <person name="Cockerell F."/>
            <person name="Coppin C."/>
            <person name="Sgro C.M."/>
            <person name="Karger A."/>
            <person name="Cain J.W."/>
            <person name="Weber J.A."/>
            <person name="Santpere G."/>
            <person name="Kirschner M.W."/>
            <person name="Hoffmann A.A."/>
            <person name="Oakeshott J.G."/>
            <person name="Zhang G."/>
        </authorList>
    </citation>
    <scope>NUCLEOTIDE SEQUENCE</scope>
    <source>
        <strain evidence="13">BGI-SZ-2011g</strain>
    </source>
</reference>
<dbReference type="GO" id="GO:0005730">
    <property type="term" value="C:nucleolus"/>
    <property type="evidence" value="ECO:0007669"/>
    <property type="project" value="UniProtKB-SubCell"/>
</dbReference>
<dbReference type="SUPFAM" id="SSF53335">
    <property type="entry name" value="S-adenosyl-L-methionine-dependent methyltransferases"/>
    <property type="match status" value="1"/>
</dbReference>